<dbReference type="AlphaFoldDB" id="A0AAD5LQC6"/>
<name>A0AAD5LQC6_PYTIN</name>
<feature type="repeat" description="TPR" evidence="3">
    <location>
        <begin position="250"/>
        <end position="283"/>
    </location>
</feature>
<reference evidence="4" key="1">
    <citation type="submission" date="2021-12" db="EMBL/GenBank/DDBJ databases">
        <title>Prjna785345.</title>
        <authorList>
            <person name="Rujirawat T."/>
            <person name="Krajaejun T."/>
        </authorList>
    </citation>
    <scope>NUCLEOTIDE SEQUENCE</scope>
    <source>
        <strain evidence="4">Pi057C3</strain>
    </source>
</reference>
<feature type="repeat" description="TPR" evidence="3">
    <location>
        <begin position="114"/>
        <end position="147"/>
    </location>
</feature>
<evidence type="ECO:0000313" key="4">
    <source>
        <dbReference type="EMBL" id="KAJ0409497.1"/>
    </source>
</evidence>
<organism evidence="4 5">
    <name type="scientific">Pythium insidiosum</name>
    <name type="common">Pythiosis disease agent</name>
    <dbReference type="NCBI Taxonomy" id="114742"/>
    <lineage>
        <taxon>Eukaryota</taxon>
        <taxon>Sar</taxon>
        <taxon>Stramenopiles</taxon>
        <taxon>Oomycota</taxon>
        <taxon>Peronosporomycetes</taxon>
        <taxon>Pythiales</taxon>
        <taxon>Pythiaceae</taxon>
        <taxon>Pythium</taxon>
    </lineage>
</organism>
<dbReference type="PANTHER" id="PTHR45641">
    <property type="entry name" value="TETRATRICOPEPTIDE REPEAT PROTEIN (AFU_ORTHOLOGUE AFUA_6G03870)"/>
    <property type="match status" value="1"/>
</dbReference>
<dbReference type="EMBL" id="JAKCXM010000004">
    <property type="protein sequence ID" value="KAJ0409497.1"/>
    <property type="molecule type" value="Genomic_DNA"/>
</dbReference>
<dbReference type="SUPFAM" id="SSF48452">
    <property type="entry name" value="TPR-like"/>
    <property type="match status" value="2"/>
</dbReference>
<protein>
    <recommendedName>
        <fullName evidence="6">Kinesin light chain</fullName>
    </recommendedName>
</protein>
<dbReference type="InterPro" id="IPR011990">
    <property type="entry name" value="TPR-like_helical_dom_sf"/>
</dbReference>
<dbReference type="SMART" id="SM00028">
    <property type="entry name" value="TPR"/>
    <property type="match status" value="4"/>
</dbReference>
<evidence type="ECO:0000256" key="1">
    <source>
        <dbReference type="ARBA" id="ARBA00022737"/>
    </source>
</evidence>
<dbReference type="Pfam" id="PF13424">
    <property type="entry name" value="TPR_12"/>
    <property type="match status" value="3"/>
</dbReference>
<sequence length="334" mass="37650">MTTMASLAVRALARSSLRGARRVVHRAPTSYVQSSALRGFSTGENEDPRPTVQVLRHEHKPPVNYVQVEQDIAAMQREIRDAYSKGNFQDALETGLQCRDLVKGHFGESHPVYASTITNIALMYKNMGQVEEAIESYEFALRVYKESVGEKHASFATTLHNLGSVYQALAHTVKGMERVQALHRAQDCFEESLKIRKLLLEPGHPDIALSMCNLGIIHWHNKLAVKAVSTLKEALQALETRVGKDSTLTAIAMNNLAYVYKESREYSKAVELYELVVAIRERKWGPEHNETIMAKHNLAEAYRASGNEDRAVAIQNEILEMFDVVDEDTNEERR</sequence>
<accession>A0AAD5LQC6</accession>
<evidence type="ECO:0008006" key="6">
    <source>
        <dbReference type="Google" id="ProtNLM"/>
    </source>
</evidence>
<keyword evidence="2 3" id="KW-0802">TPR repeat</keyword>
<keyword evidence="1" id="KW-0677">Repeat</keyword>
<dbReference type="Gene3D" id="1.25.40.10">
    <property type="entry name" value="Tetratricopeptide repeat domain"/>
    <property type="match status" value="2"/>
</dbReference>
<dbReference type="InterPro" id="IPR019734">
    <property type="entry name" value="TPR_rpt"/>
</dbReference>
<dbReference type="PROSITE" id="PS50005">
    <property type="entry name" value="TPR"/>
    <property type="match status" value="2"/>
</dbReference>
<evidence type="ECO:0000313" key="5">
    <source>
        <dbReference type="Proteomes" id="UP001209570"/>
    </source>
</evidence>
<dbReference type="PANTHER" id="PTHR45641:SF19">
    <property type="entry name" value="NEPHROCYSTIN-3"/>
    <property type="match status" value="1"/>
</dbReference>
<evidence type="ECO:0000256" key="3">
    <source>
        <dbReference type="PROSITE-ProRule" id="PRU00339"/>
    </source>
</evidence>
<proteinExistence type="predicted"/>
<keyword evidence="5" id="KW-1185">Reference proteome</keyword>
<comment type="caution">
    <text evidence="4">The sequence shown here is derived from an EMBL/GenBank/DDBJ whole genome shotgun (WGS) entry which is preliminary data.</text>
</comment>
<evidence type="ECO:0000256" key="2">
    <source>
        <dbReference type="ARBA" id="ARBA00022803"/>
    </source>
</evidence>
<dbReference type="Proteomes" id="UP001209570">
    <property type="component" value="Unassembled WGS sequence"/>
</dbReference>
<gene>
    <name evidence="4" type="ORF">P43SY_002387</name>
</gene>